<evidence type="ECO:0000256" key="7">
    <source>
        <dbReference type="ARBA" id="ARBA00025067"/>
    </source>
</evidence>
<dbReference type="GO" id="GO:0046655">
    <property type="term" value="P:folic acid metabolic process"/>
    <property type="evidence" value="ECO:0007669"/>
    <property type="project" value="TreeGrafter"/>
</dbReference>
<dbReference type="Gene3D" id="3.40.430.10">
    <property type="entry name" value="Dihydrofolate Reductase, subunit A"/>
    <property type="match status" value="1"/>
</dbReference>
<evidence type="ECO:0000313" key="12">
    <source>
        <dbReference type="Proteomes" id="UP000243524"/>
    </source>
</evidence>
<dbReference type="InterPro" id="IPR017925">
    <property type="entry name" value="DHFR_CS"/>
</dbReference>
<reference evidence="11 12" key="1">
    <citation type="submission" date="2017-06" db="EMBL/GenBank/DDBJ databases">
        <title>the draft geome sequence of Illustriluteabacillus marina B3227.</title>
        <authorList>
            <person name="He R.-H."/>
            <person name="Du Z.-J."/>
        </authorList>
    </citation>
    <scope>NUCLEOTIDE SEQUENCE [LARGE SCALE GENOMIC DNA]</scope>
    <source>
        <strain evidence="11 12">B3227</strain>
    </source>
</reference>
<dbReference type="Proteomes" id="UP000243524">
    <property type="component" value="Unassembled WGS sequence"/>
</dbReference>
<dbReference type="EMBL" id="PJNH01000001">
    <property type="protein sequence ID" value="PKR78802.1"/>
    <property type="molecule type" value="Genomic_DNA"/>
</dbReference>
<keyword evidence="6 8" id="KW-0560">Oxidoreductase</keyword>
<accession>A0A2I0QWT6</accession>
<dbReference type="RefSeq" id="WP_101330546.1">
    <property type="nucleotide sequence ID" value="NZ_PJNH01000001.1"/>
</dbReference>
<feature type="domain" description="DHFR" evidence="10">
    <location>
        <begin position="1"/>
        <end position="159"/>
    </location>
</feature>
<evidence type="ECO:0000256" key="8">
    <source>
        <dbReference type="PIRNR" id="PIRNR000194"/>
    </source>
</evidence>
<dbReference type="GO" id="GO:0046654">
    <property type="term" value="P:tetrahydrofolate biosynthetic process"/>
    <property type="evidence" value="ECO:0007669"/>
    <property type="project" value="UniProtKB-UniPathway"/>
</dbReference>
<dbReference type="PRINTS" id="PR00070">
    <property type="entry name" value="DHFR"/>
</dbReference>
<gene>
    <name evidence="11" type="ORF">CEY16_03345</name>
</gene>
<dbReference type="GO" id="GO:0006730">
    <property type="term" value="P:one-carbon metabolic process"/>
    <property type="evidence" value="ECO:0007669"/>
    <property type="project" value="UniProtKB-KW"/>
</dbReference>
<sequence>MISLIWAMDQHRVIGSENGMPWHLPNDLKFFKRVTSGSPVIMGRKTFESIGRPLPKRENIILTRDKDFKVDGCEIVHSWKELDPYFQRNEEVFIIGGAQLFEIALPQADRLYMSQIHESFDGDTFFPQFDLGDWRLIEEEEGVVDEKNEHEHTFYIFERK</sequence>
<name>A0A2I0QWT6_9BACI</name>
<evidence type="ECO:0000256" key="2">
    <source>
        <dbReference type="ARBA" id="ARBA00009539"/>
    </source>
</evidence>
<evidence type="ECO:0000256" key="9">
    <source>
        <dbReference type="RuleBase" id="RU004474"/>
    </source>
</evidence>
<evidence type="ECO:0000256" key="1">
    <source>
        <dbReference type="ARBA" id="ARBA00004903"/>
    </source>
</evidence>
<comment type="caution">
    <text evidence="11">The sequence shown here is derived from an EMBL/GenBank/DDBJ whole genome shotgun (WGS) entry which is preliminary data.</text>
</comment>
<dbReference type="GO" id="GO:0070401">
    <property type="term" value="F:NADP+ binding"/>
    <property type="evidence" value="ECO:0007669"/>
    <property type="project" value="UniProtKB-ARBA"/>
</dbReference>
<comment type="function">
    <text evidence="7 8">Key enzyme in folate metabolism. Catalyzes an essential reaction for de novo glycine and purine synthesis, and for DNA precursor synthesis.</text>
</comment>
<comment type="pathway">
    <text evidence="1 8">Cofactor biosynthesis; tetrahydrofolate biosynthesis; 5,6,7,8-tetrahydrofolate from 7,8-dihydrofolate: step 1/1.</text>
</comment>
<dbReference type="OrthoDB" id="9804315at2"/>
<comment type="similarity">
    <text evidence="2 8 9">Belongs to the dihydrofolate reductase family.</text>
</comment>
<evidence type="ECO:0000313" key="11">
    <source>
        <dbReference type="EMBL" id="PKR78802.1"/>
    </source>
</evidence>
<dbReference type="AlphaFoldDB" id="A0A2I0QWT6"/>
<proteinExistence type="inferred from homology"/>
<dbReference type="CDD" id="cd00209">
    <property type="entry name" value="DHFR"/>
    <property type="match status" value="1"/>
</dbReference>
<dbReference type="PANTHER" id="PTHR48069:SF3">
    <property type="entry name" value="DIHYDROFOLATE REDUCTASE"/>
    <property type="match status" value="1"/>
</dbReference>
<dbReference type="InterPro" id="IPR012259">
    <property type="entry name" value="DHFR"/>
</dbReference>
<dbReference type="GO" id="GO:0005829">
    <property type="term" value="C:cytosol"/>
    <property type="evidence" value="ECO:0007669"/>
    <property type="project" value="TreeGrafter"/>
</dbReference>
<evidence type="ECO:0000256" key="3">
    <source>
        <dbReference type="ARBA" id="ARBA00012856"/>
    </source>
</evidence>
<evidence type="ECO:0000256" key="5">
    <source>
        <dbReference type="ARBA" id="ARBA00022857"/>
    </source>
</evidence>
<dbReference type="UniPathway" id="UPA00077">
    <property type="reaction ID" value="UER00158"/>
</dbReference>
<keyword evidence="12" id="KW-1185">Reference proteome</keyword>
<dbReference type="Pfam" id="PF00186">
    <property type="entry name" value="DHFR_1"/>
    <property type="match status" value="1"/>
</dbReference>
<organism evidence="11 12">
    <name type="scientific">Halalkalibacillus sediminis</name>
    <dbReference type="NCBI Taxonomy" id="2018042"/>
    <lineage>
        <taxon>Bacteria</taxon>
        <taxon>Bacillati</taxon>
        <taxon>Bacillota</taxon>
        <taxon>Bacilli</taxon>
        <taxon>Bacillales</taxon>
        <taxon>Bacillaceae</taxon>
        <taxon>Halalkalibacillus</taxon>
    </lineage>
</organism>
<dbReference type="EC" id="1.5.1.3" evidence="3 8"/>
<evidence type="ECO:0000259" key="10">
    <source>
        <dbReference type="PROSITE" id="PS51330"/>
    </source>
</evidence>
<evidence type="ECO:0000256" key="4">
    <source>
        <dbReference type="ARBA" id="ARBA00022563"/>
    </source>
</evidence>
<dbReference type="InterPro" id="IPR001796">
    <property type="entry name" value="DHFR_dom"/>
</dbReference>
<dbReference type="PROSITE" id="PS51330">
    <property type="entry name" value="DHFR_2"/>
    <property type="match status" value="1"/>
</dbReference>
<dbReference type="FunFam" id="3.40.430.10:FF:000001">
    <property type="entry name" value="Dihydrofolate reductase"/>
    <property type="match status" value="1"/>
</dbReference>
<comment type="catalytic activity">
    <reaction evidence="8">
        <text>(6S)-5,6,7,8-tetrahydrofolate + NADP(+) = 7,8-dihydrofolate + NADPH + H(+)</text>
        <dbReference type="Rhea" id="RHEA:15009"/>
        <dbReference type="ChEBI" id="CHEBI:15378"/>
        <dbReference type="ChEBI" id="CHEBI:57451"/>
        <dbReference type="ChEBI" id="CHEBI:57453"/>
        <dbReference type="ChEBI" id="CHEBI:57783"/>
        <dbReference type="ChEBI" id="CHEBI:58349"/>
        <dbReference type="EC" id="1.5.1.3"/>
    </reaction>
</comment>
<dbReference type="PROSITE" id="PS00075">
    <property type="entry name" value="DHFR_1"/>
    <property type="match status" value="1"/>
</dbReference>
<keyword evidence="5 8" id="KW-0521">NADP</keyword>
<dbReference type="InterPro" id="IPR024072">
    <property type="entry name" value="DHFR-like_dom_sf"/>
</dbReference>
<dbReference type="PIRSF" id="PIRSF000194">
    <property type="entry name" value="DHFR"/>
    <property type="match status" value="1"/>
</dbReference>
<dbReference type="GO" id="GO:0004146">
    <property type="term" value="F:dihydrofolate reductase activity"/>
    <property type="evidence" value="ECO:0007669"/>
    <property type="project" value="UniProtKB-EC"/>
</dbReference>
<dbReference type="SUPFAM" id="SSF53597">
    <property type="entry name" value="Dihydrofolate reductase-like"/>
    <property type="match status" value="1"/>
</dbReference>
<keyword evidence="4 8" id="KW-0554">One-carbon metabolism</keyword>
<protein>
    <recommendedName>
        <fullName evidence="3 8">Dihydrofolate reductase</fullName>
        <ecNumber evidence="3 8">1.5.1.3</ecNumber>
    </recommendedName>
</protein>
<evidence type="ECO:0000256" key="6">
    <source>
        <dbReference type="ARBA" id="ARBA00023002"/>
    </source>
</evidence>
<dbReference type="PANTHER" id="PTHR48069">
    <property type="entry name" value="DIHYDROFOLATE REDUCTASE"/>
    <property type="match status" value="1"/>
</dbReference>
<dbReference type="GO" id="GO:0046452">
    <property type="term" value="P:dihydrofolate metabolic process"/>
    <property type="evidence" value="ECO:0007669"/>
    <property type="project" value="TreeGrafter"/>
</dbReference>